<feature type="region of interest" description="Disordered" evidence="1">
    <location>
        <begin position="1"/>
        <end position="83"/>
    </location>
</feature>
<feature type="transmembrane region" description="Helical" evidence="2">
    <location>
        <begin position="388"/>
        <end position="409"/>
    </location>
</feature>
<evidence type="ECO:0000256" key="2">
    <source>
        <dbReference type="SAM" id="Phobius"/>
    </source>
</evidence>
<reference evidence="4 5" key="1">
    <citation type="journal article" date="2018" name="Nat. Ecol. Evol.">
        <title>Pezizomycetes genomes reveal the molecular basis of ectomycorrhizal truffle lifestyle.</title>
        <authorList>
            <person name="Murat C."/>
            <person name="Payen T."/>
            <person name="Noel B."/>
            <person name="Kuo A."/>
            <person name="Morin E."/>
            <person name="Chen J."/>
            <person name="Kohler A."/>
            <person name="Krizsan K."/>
            <person name="Balestrini R."/>
            <person name="Da Silva C."/>
            <person name="Montanini B."/>
            <person name="Hainaut M."/>
            <person name="Levati E."/>
            <person name="Barry K.W."/>
            <person name="Belfiori B."/>
            <person name="Cichocki N."/>
            <person name="Clum A."/>
            <person name="Dockter R.B."/>
            <person name="Fauchery L."/>
            <person name="Guy J."/>
            <person name="Iotti M."/>
            <person name="Le Tacon F."/>
            <person name="Lindquist E.A."/>
            <person name="Lipzen A."/>
            <person name="Malagnac F."/>
            <person name="Mello A."/>
            <person name="Molinier V."/>
            <person name="Miyauchi S."/>
            <person name="Poulain J."/>
            <person name="Riccioni C."/>
            <person name="Rubini A."/>
            <person name="Sitrit Y."/>
            <person name="Splivallo R."/>
            <person name="Traeger S."/>
            <person name="Wang M."/>
            <person name="Zifcakova L."/>
            <person name="Wipf D."/>
            <person name="Zambonelli A."/>
            <person name="Paolocci F."/>
            <person name="Nowrousian M."/>
            <person name="Ottonello S."/>
            <person name="Baldrian P."/>
            <person name="Spatafora J.W."/>
            <person name="Henrissat B."/>
            <person name="Nagy L.G."/>
            <person name="Aury J.M."/>
            <person name="Wincker P."/>
            <person name="Grigoriev I.V."/>
            <person name="Bonfante P."/>
            <person name="Martin F.M."/>
        </authorList>
    </citation>
    <scope>NUCLEOTIDE SEQUENCE [LARGE SCALE GENOMIC DNA]</scope>
    <source>
        <strain evidence="4 5">CCBAS932</strain>
    </source>
</reference>
<gene>
    <name evidence="4" type="ORF">P167DRAFT_564547</name>
</gene>
<evidence type="ECO:0000259" key="3">
    <source>
        <dbReference type="Pfam" id="PF00892"/>
    </source>
</evidence>
<feature type="transmembrane region" description="Helical" evidence="2">
    <location>
        <begin position="192"/>
        <end position="212"/>
    </location>
</feature>
<evidence type="ECO:0000313" key="4">
    <source>
        <dbReference type="EMBL" id="RPB13344.1"/>
    </source>
</evidence>
<keyword evidence="2" id="KW-1133">Transmembrane helix</keyword>
<dbReference type="PANTHER" id="PTHR19346:SF4">
    <property type="entry name" value="SUGAR PHOSPHATE TRANSPORTER DOMAIN-CONTAINING PROTEIN"/>
    <property type="match status" value="1"/>
</dbReference>
<dbReference type="AlphaFoldDB" id="A0A3N4KRW1"/>
<dbReference type="EMBL" id="ML119123">
    <property type="protein sequence ID" value="RPB13344.1"/>
    <property type="molecule type" value="Genomic_DNA"/>
</dbReference>
<accession>A0A3N4KRW1</accession>
<name>A0A3N4KRW1_9PEZI</name>
<organism evidence="4 5">
    <name type="scientific">Morchella conica CCBAS932</name>
    <dbReference type="NCBI Taxonomy" id="1392247"/>
    <lineage>
        <taxon>Eukaryota</taxon>
        <taxon>Fungi</taxon>
        <taxon>Dikarya</taxon>
        <taxon>Ascomycota</taxon>
        <taxon>Pezizomycotina</taxon>
        <taxon>Pezizomycetes</taxon>
        <taxon>Pezizales</taxon>
        <taxon>Morchellaceae</taxon>
        <taxon>Morchella</taxon>
    </lineage>
</organism>
<dbReference type="PANTHER" id="PTHR19346">
    <property type="entry name" value="SUGAR PHOSPHATE TRANSPORTER DOMAIN-CONTAINING PROTEIN"/>
    <property type="match status" value="1"/>
</dbReference>
<keyword evidence="2" id="KW-0472">Membrane</keyword>
<keyword evidence="2" id="KW-0812">Transmembrane</keyword>
<feature type="transmembrane region" description="Helical" evidence="2">
    <location>
        <begin position="321"/>
        <end position="340"/>
    </location>
</feature>
<feature type="transmembrane region" description="Helical" evidence="2">
    <location>
        <begin position="284"/>
        <end position="300"/>
    </location>
</feature>
<dbReference type="InterPro" id="IPR026505">
    <property type="entry name" value="Solute_c_fam_35_mem_F3/F4"/>
</dbReference>
<dbReference type="GO" id="GO:0016020">
    <property type="term" value="C:membrane"/>
    <property type="evidence" value="ECO:0007669"/>
    <property type="project" value="InterPro"/>
</dbReference>
<dbReference type="InterPro" id="IPR000620">
    <property type="entry name" value="EamA_dom"/>
</dbReference>
<sequence length="455" mass="50168">MSPDQSQRPQNIAHTEEDSDDEMWDWDIRPKPSEGPSAEPLLSEEASGERGRSSYEGVEVDERARERRRHEMRSRSPTSASARAENRKKYVMAAIFLVLSLVSFVVQTETAEYIQLELGWQKAYAMLYLTHGSWVVLWPTQLLILKMRKPNTPWRAFLTGHLSHIKTTAQMIMASSTRLSHSQVRADPKYYMLKRIAFITCALTFAGSTWYIAVSLTTPSDLTAIYNCSAFFAYAFSIPMLHEKPRALKIGSVAIAIIGVLVVAYGDGGSSVGENETHSEKSRVLGNIIIGIGSVLYGFYEVLYKKVACPPEGTSSGRSAIFANTVGSGIGAITLSVLWIPIPILHWTGVEKFEIPSGEAAIMLAISVFSNVVFSGSFLILMSLTSPVLSSVAGLLTIFLVAITDWFIFGTPISTAALLGGMLIIAAFVLLSWCTWKEMNEEKPKVEDDITDEDD</sequence>
<feature type="domain" description="EamA" evidence="3">
    <location>
        <begin position="286"/>
        <end position="432"/>
    </location>
</feature>
<dbReference type="Proteomes" id="UP000277580">
    <property type="component" value="Unassembled WGS sequence"/>
</dbReference>
<evidence type="ECO:0000256" key="1">
    <source>
        <dbReference type="SAM" id="MobiDB-lite"/>
    </source>
</evidence>
<dbReference type="OrthoDB" id="10062838at2759"/>
<feature type="transmembrane region" description="Helical" evidence="2">
    <location>
        <begin position="248"/>
        <end position="264"/>
    </location>
</feature>
<proteinExistence type="predicted"/>
<dbReference type="Pfam" id="PF00892">
    <property type="entry name" value="EamA"/>
    <property type="match status" value="1"/>
</dbReference>
<feature type="transmembrane region" description="Helical" evidence="2">
    <location>
        <begin position="224"/>
        <end position="241"/>
    </location>
</feature>
<protein>
    <recommendedName>
        <fullName evidence="3">EamA domain-containing protein</fullName>
    </recommendedName>
</protein>
<dbReference type="InterPro" id="IPR037185">
    <property type="entry name" value="EmrE-like"/>
</dbReference>
<keyword evidence="5" id="KW-1185">Reference proteome</keyword>
<evidence type="ECO:0000313" key="5">
    <source>
        <dbReference type="Proteomes" id="UP000277580"/>
    </source>
</evidence>
<feature type="transmembrane region" description="Helical" evidence="2">
    <location>
        <begin position="360"/>
        <end position="381"/>
    </location>
</feature>
<dbReference type="SUPFAM" id="SSF103481">
    <property type="entry name" value="Multidrug resistance efflux transporter EmrE"/>
    <property type="match status" value="2"/>
</dbReference>
<feature type="transmembrane region" description="Helical" evidence="2">
    <location>
        <begin position="415"/>
        <end position="436"/>
    </location>
</feature>
<feature type="compositionally biased region" description="Polar residues" evidence="1">
    <location>
        <begin position="1"/>
        <end position="13"/>
    </location>
</feature>
<feature type="transmembrane region" description="Helical" evidence="2">
    <location>
        <begin position="126"/>
        <end position="145"/>
    </location>
</feature>
<dbReference type="InParanoid" id="A0A3N4KRW1"/>
<feature type="transmembrane region" description="Helical" evidence="2">
    <location>
        <begin position="90"/>
        <end position="106"/>
    </location>
</feature>